<dbReference type="GO" id="GO:0008782">
    <property type="term" value="F:adenosylhomocysteine nucleosidase activity"/>
    <property type="evidence" value="ECO:0007669"/>
    <property type="project" value="UniProtKB-EC"/>
</dbReference>
<dbReference type="PANTHER" id="PTHR46832">
    <property type="entry name" value="5'-METHYLTHIOADENOSINE/S-ADENOSYLHOMOCYSTEINE NUCLEOSIDASE"/>
    <property type="match status" value="1"/>
</dbReference>
<comment type="caution">
    <text evidence="8">The sequence shown here is derived from an EMBL/GenBank/DDBJ whole genome shotgun (WGS) entry which is preliminary data.</text>
</comment>
<dbReference type="GO" id="GO:0009164">
    <property type="term" value="P:nucleoside catabolic process"/>
    <property type="evidence" value="ECO:0007669"/>
    <property type="project" value="InterPro"/>
</dbReference>
<dbReference type="GO" id="GO:0019509">
    <property type="term" value="P:L-methionine salvage from methylthioadenosine"/>
    <property type="evidence" value="ECO:0007669"/>
    <property type="project" value="UniProtKB-UniPathway"/>
</dbReference>
<comment type="pathway">
    <text evidence="1">Amino-acid biosynthesis; L-methionine biosynthesis via salvage pathway; S-methyl-5-thio-alpha-D-ribose 1-phosphate from S-methyl-5'-thioadenosine (hydrolase route): step 1/2.</text>
</comment>
<dbReference type="Gene3D" id="3.40.50.1580">
    <property type="entry name" value="Nucleoside phosphorylase domain"/>
    <property type="match status" value="1"/>
</dbReference>
<dbReference type="InterPro" id="IPR000845">
    <property type="entry name" value="Nucleoside_phosphorylase_d"/>
</dbReference>
<dbReference type="EC" id="3.2.2.9" evidence="2"/>
<comment type="catalytic activity">
    <reaction evidence="6">
        <text>5'-deoxyadenosine + H2O = 5-deoxy-D-ribose + adenine</text>
        <dbReference type="Rhea" id="RHEA:29859"/>
        <dbReference type="ChEBI" id="CHEBI:15377"/>
        <dbReference type="ChEBI" id="CHEBI:16708"/>
        <dbReference type="ChEBI" id="CHEBI:17319"/>
        <dbReference type="ChEBI" id="CHEBI:149540"/>
        <dbReference type="EC" id="3.2.2.9"/>
    </reaction>
    <physiologicalReaction direction="left-to-right" evidence="6">
        <dbReference type="Rhea" id="RHEA:29860"/>
    </physiologicalReaction>
</comment>
<name>A0A0R1YXV4_9LACO</name>
<evidence type="ECO:0000313" key="9">
    <source>
        <dbReference type="Proteomes" id="UP000051010"/>
    </source>
</evidence>
<evidence type="ECO:0000259" key="7">
    <source>
        <dbReference type="Pfam" id="PF01048"/>
    </source>
</evidence>
<dbReference type="PATRIC" id="fig|1423786.4.peg.681"/>
<dbReference type="GO" id="GO:0019284">
    <property type="term" value="P:L-methionine salvage from S-adenosylmethionine"/>
    <property type="evidence" value="ECO:0007669"/>
    <property type="project" value="TreeGrafter"/>
</dbReference>
<evidence type="ECO:0000256" key="3">
    <source>
        <dbReference type="ARBA" id="ARBA00022605"/>
    </source>
</evidence>
<dbReference type="InterPro" id="IPR010049">
    <property type="entry name" value="MTA_SAH_Nsdase"/>
</dbReference>
<dbReference type="Pfam" id="PF01048">
    <property type="entry name" value="PNP_UDP_1"/>
    <property type="match status" value="1"/>
</dbReference>
<sequence>MTYGVICAMAEELAILKQALSDETTRVFGQMTFFSGQIHGQSVVLVQSGIGKVQAGITTATLINEFHVDAVINSGSAGGIGEGLAVGDLVISTETAYHDVDVTASNYQIGQLPGFPARFPAATELEDAIATAAKDSGVPVHFGLIVSGDQFIADSAKIAEIKQHFPDALCSEMEGAAVGQVAYQNHIPYVVIRAMSDVGDENAEVSFDQFIITAGKKSGQMLIDLFKNNASRK</sequence>
<dbReference type="EMBL" id="AZFZ01000016">
    <property type="protein sequence ID" value="KRM44265.1"/>
    <property type="molecule type" value="Genomic_DNA"/>
</dbReference>
<dbReference type="InterPro" id="IPR035994">
    <property type="entry name" value="Nucleoside_phosphorylase_sf"/>
</dbReference>
<dbReference type="GO" id="GO:0005829">
    <property type="term" value="C:cytosol"/>
    <property type="evidence" value="ECO:0007669"/>
    <property type="project" value="TreeGrafter"/>
</dbReference>
<reference evidence="8 9" key="1">
    <citation type="journal article" date="2015" name="Genome Announc.">
        <title>Expanding the biotechnology potential of lactobacilli through comparative genomics of 213 strains and associated genera.</title>
        <authorList>
            <person name="Sun Z."/>
            <person name="Harris H.M."/>
            <person name="McCann A."/>
            <person name="Guo C."/>
            <person name="Argimon S."/>
            <person name="Zhang W."/>
            <person name="Yang X."/>
            <person name="Jeffery I.B."/>
            <person name="Cooney J.C."/>
            <person name="Kagawa T.F."/>
            <person name="Liu W."/>
            <person name="Song Y."/>
            <person name="Salvetti E."/>
            <person name="Wrobel A."/>
            <person name="Rasinkangas P."/>
            <person name="Parkhill J."/>
            <person name="Rea M.C."/>
            <person name="O'Sullivan O."/>
            <person name="Ritari J."/>
            <person name="Douillard F.P."/>
            <person name="Paul Ross R."/>
            <person name="Yang R."/>
            <person name="Briner A.E."/>
            <person name="Felis G.E."/>
            <person name="de Vos W.M."/>
            <person name="Barrangou R."/>
            <person name="Klaenhammer T.R."/>
            <person name="Caufield P.W."/>
            <person name="Cui Y."/>
            <person name="Zhang H."/>
            <person name="O'Toole P.W."/>
        </authorList>
    </citation>
    <scope>NUCLEOTIDE SEQUENCE [LARGE SCALE GENOMIC DNA]</scope>
    <source>
        <strain evidence="8 9">DSM 18390</strain>
    </source>
</reference>
<dbReference type="AlphaFoldDB" id="A0A0R1YXV4"/>
<keyword evidence="3" id="KW-0028">Amino-acid biosynthesis</keyword>
<proteinExistence type="predicted"/>
<keyword evidence="5" id="KW-0486">Methionine biosynthesis</keyword>
<dbReference type="PANTHER" id="PTHR46832:SF1">
    <property type="entry name" value="5'-METHYLTHIOADENOSINE_S-ADENOSYLHOMOCYSTEINE NUCLEOSIDASE"/>
    <property type="match status" value="1"/>
</dbReference>
<evidence type="ECO:0000256" key="6">
    <source>
        <dbReference type="ARBA" id="ARBA00050313"/>
    </source>
</evidence>
<evidence type="ECO:0000256" key="4">
    <source>
        <dbReference type="ARBA" id="ARBA00022801"/>
    </source>
</evidence>
<gene>
    <name evidence="8" type="ORF">FD47_GL000646</name>
</gene>
<dbReference type="NCBIfam" id="NF004079">
    <property type="entry name" value="PRK05584.1"/>
    <property type="match status" value="1"/>
</dbReference>
<accession>A0A0R1YXV4</accession>
<dbReference type="NCBIfam" id="TIGR01704">
    <property type="entry name" value="MTA_SAH-Nsdase"/>
    <property type="match status" value="1"/>
</dbReference>
<dbReference type="GO" id="GO:0008930">
    <property type="term" value="F:methylthioadenosine nucleosidase activity"/>
    <property type="evidence" value="ECO:0007669"/>
    <property type="project" value="InterPro"/>
</dbReference>
<dbReference type="UniPathway" id="UPA00904">
    <property type="reaction ID" value="UER00871"/>
</dbReference>
<evidence type="ECO:0000313" key="8">
    <source>
        <dbReference type="EMBL" id="KRM44265.1"/>
    </source>
</evidence>
<organism evidence="8 9">
    <name type="scientific">Lentilactobacillus parafarraginis DSM 18390 = JCM 14109</name>
    <dbReference type="NCBI Taxonomy" id="1423786"/>
    <lineage>
        <taxon>Bacteria</taxon>
        <taxon>Bacillati</taxon>
        <taxon>Bacillota</taxon>
        <taxon>Bacilli</taxon>
        <taxon>Lactobacillales</taxon>
        <taxon>Lactobacillaceae</taxon>
        <taxon>Lentilactobacillus</taxon>
    </lineage>
</organism>
<dbReference type="RefSeq" id="WP_054733774.1">
    <property type="nucleotide sequence ID" value="NZ_AZFZ01000016.1"/>
</dbReference>
<evidence type="ECO:0000256" key="2">
    <source>
        <dbReference type="ARBA" id="ARBA00011974"/>
    </source>
</evidence>
<dbReference type="SUPFAM" id="SSF53167">
    <property type="entry name" value="Purine and uridine phosphorylases"/>
    <property type="match status" value="1"/>
</dbReference>
<evidence type="ECO:0000256" key="1">
    <source>
        <dbReference type="ARBA" id="ARBA00004945"/>
    </source>
</evidence>
<dbReference type="FunFam" id="3.40.50.1580:FF:000001">
    <property type="entry name" value="MTA/SAH nucleosidase family protein"/>
    <property type="match status" value="1"/>
</dbReference>
<evidence type="ECO:0000256" key="5">
    <source>
        <dbReference type="ARBA" id="ARBA00023167"/>
    </source>
</evidence>
<keyword evidence="4" id="KW-0378">Hydrolase</keyword>
<feature type="domain" description="Nucleoside phosphorylase" evidence="7">
    <location>
        <begin position="2"/>
        <end position="225"/>
    </location>
</feature>
<dbReference type="CDD" id="cd09008">
    <property type="entry name" value="MTAN"/>
    <property type="match status" value="1"/>
</dbReference>
<dbReference type="Proteomes" id="UP000051010">
    <property type="component" value="Unassembled WGS sequence"/>
</dbReference>
<protein>
    <recommendedName>
        <fullName evidence="2">adenosylhomocysteine nucleosidase</fullName>
        <ecNumber evidence="2">3.2.2.9</ecNumber>
    </recommendedName>
</protein>